<dbReference type="EnsemblPlants" id="TuG1812G0200003215.01.T02">
    <property type="protein sequence ID" value="TuG1812G0200003215.01.T02"/>
    <property type="gene ID" value="TuG1812G0200003215.01"/>
</dbReference>
<evidence type="ECO:0000313" key="1">
    <source>
        <dbReference type="EnsemblPlants" id="TuG1812G0200003215.01.T02"/>
    </source>
</evidence>
<protein>
    <submittedName>
        <fullName evidence="1">Uncharacterized protein</fullName>
    </submittedName>
</protein>
<name>A0A8R7PFE2_TRIUA</name>
<sequence>MKIILNRIIYEILPGSSSLLILSALTSALASSSRVSLLGFSYANPVQLLETTEDTTMDHSTRNMIECALFRCCSHVVLSCHKYLFFHFLQSTLQLPPN</sequence>
<accession>A0A8R7PFE2</accession>
<reference evidence="1" key="2">
    <citation type="submission" date="2018-03" db="EMBL/GenBank/DDBJ databases">
        <title>The Triticum urartu genome reveals the dynamic nature of wheat genome evolution.</title>
        <authorList>
            <person name="Ling H."/>
            <person name="Ma B."/>
            <person name="Shi X."/>
            <person name="Liu H."/>
            <person name="Dong L."/>
            <person name="Sun H."/>
            <person name="Cao Y."/>
            <person name="Gao Q."/>
            <person name="Zheng S."/>
            <person name="Li Y."/>
            <person name="Yu Y."/>
            <person name="Du H."/>
            <person name="Qi M."/>
            <person name="Li Y."/>
            <person name="Yu H."/>
            <person name="Cui Y."/>
            <person name="Wang N."/>
            <person name="Chen C."/>
            <person name="Wu H."/>
            <person name="Zhao Y."/>
            <person name="Zhang J."/>
            <person name="Li Y."/>
            <person name="Zhou W."/>
            <person name="Zhang B."/>
            <person name="Hu W."/>
            <person name="Eijk M."/>
            <person name="Tang J."/>
            <person name="Witsenboer H."/>
            <person name="Zhao S."/>
            <person name="Li Z."/>
            <person name="Zhang A."/>
            <person name="Wang D."/>
            <person name="Liang C."/>
        </authorList>
    </citation>
    <scope>NUCLEOTIDE SEQUENCE [LARGE SCALE GENOMIC DNA]</scope>
    <source>
        <strain evidence="1">cv. G1812</strain>
    </source>
</reference>
<evidence type="ECO:0000313" key="2">
    <source>
        <dbReference type="Proteomes" id="UP000015106"/>
    </source>
</evidence>
<dbReference type="Proteomes" id="UP000015106">
    <property type="component" value="Chromosome 2"/>
</dbReference>
<reference evidence="2" key="1">
    <citation type="journal article" date="2013" name="Nature">
        <title>Draft genome of the wheat A-genome progenitor Triticum urartu.</title>
        <authorList>
            <person name="Ling H.Q."/>
            <person name="Zhao S."/>
            <person name="Liu D."/>
            <person name="Wang J."/>
            <person name="Sun H."/>
            <person name="Zhang C."/>
            <person name="Fan H."/>
            <person name="Li D."/>
            <person name="Dong L."/>
            <person name="Tao Y."/>
            <person name="Gao C."/>
            <person name="Wu H."/>
            <person name="Li Y."/>
            <person name="Cui Y."/>
            <person name="Guo X."/>
            <person name="Zheng S."/>
            <person name="Wang B."/>
            <person name="Yu K."/>
            <person name="Liang Q."/>
            <person name="Yang W."/>
            <person name="Lou X."/>
            <person name="Chen J."/>
            <person name="Feng M."/>
            <person name="Jian J."/>
            <person name="Zhang X."/>
            <person name="Luo G."/>
            <person name="Jiang Y."/>
            <person name="Liu J."/>
            <person name="Wang Z."/>
            <person name="Sha Y."/>
            <person name="Zhang B."/>
            <person name="Wu H."/>
            <person name="Tang D."/>
            <person name="Shen Q."/>
            <person name="Xue P."/>
            <person name="Zou S."/>
            <person name="Wang X."/>
            <person name="Liu X."/>
            <person name="Wang F."/>
            <person name="Yang Y."/>
            <person name="An X."/>
            <person name="Dong Z."/>
            <person name="Zhang K."/>
            <person name="Zhang X."/>
            <person name="Luo M.C."/>
            <person name="Dvorak J."/>
            <person name="Tong Y."/>
            <person name="Wang J."/>
            <person name="Yang H."/>
            <person name="Li Z."/>
            <person name="Wang D."/>
            <person name="Zhang A."/>
            <person name="Wang J."/>
        </authorList>
    </citation>
    <scope>NUCLEOTIDE SEQUENCE</scope>
    <source>
        <strain evidence="2">cv. G1812</strain>
    </source>
</reference>
<keyword evidence="2" id="KW-1185">Reference proteome</keyword>
<dbReference type="AlphaFoldDB" id="A0A8R7PFE2"/>
<reference evidence="1" key="3">
    <citation type="submission" date="2022-06" db="UniProtKB">
        <authorList>
            <consortium name="EnsemblPlants"/>
        </authorList>
    </citation>
    <scope>IDENTIFICATION</scope>
</reference>
<dbReference type="Gramene" id="TuG1812G0200003215.01.T02">
    <property type="protein sequence ID" value="TuG1812G0200003215.01.T02"/>
    <property type="gene ID" value="TuG1812G0200003215.01"/>
</dbReference>
<proteinExistence type="predicted"/>
<organism evidence="1 2">
    <name type="scientific">Triticum urartu</name>
    <name type="common">Red wild einkorn</name>
    <name type="synonym">Crithodium urartu</name>
    <dbReference type="NCBI Taxonomy" id="4572"/>
    <lineage>
        <taxon>Eukaryota</taxon>
        <taxon>Viridiplantae</taxon>
        <taxon>Streptophyta</taxon>
        <taxon>Embryophyta</taxon>
        <taxon>Tracheophyta</taxon>
        <taxon>Spermatophyta</taxon>
        <taxon>Magnoliopsida</taxon>
        <taxon>Liliopsida</taxon>
        <taxon>Poales</taxon>
        <taxon>Poaceae</taxon>
        <taxon>BOP clade</taxon>
        <taxon>Pooideae</taxon>
        <taxon>Triticodae</taxon>
        <taxon>Triticeae</taxon>
        <taxon>Triticinae</taxon>
        <taxon>Triticum</taxon>
    </lineage>
</organism>